<name>A0A1C0YLH7_9BACL</name>
<dbReference type="InterPro" id="IPR001119">
    <property type="entry name" value="SLH_dom"/>
</dbReference>
<dbReference type="PANTHER" id="PTHR42834">
    <property type="entry name" value="ENDONUCLEASE/EXONUCLEASE/PHOSPHATASE FAMILY PROTEIN (AFU_ORTHOLOGUE AFUA_3G09210)"/>
    <property type="match status" value="1"/>
</dbReference>
<sequence length="1285" mass="136650">MLKRSTLRKSTQFLAAAALTATIVTPAVQAEEVVATSTIADARTAEKGSVVTIQGTITTAQGFAGSNAAFYVQDETGGVFVYTRDTGFAVGDVVEITGTTDEYNGEIQISGTPTITKVAAGEAVVAEAGWVTANNQGQLVALEDVTITDLVAQGDKGTFEFKATKDGQEPLTVRVDYRSGYTYEQFIEAGYNDGDIVTVEGIAANFNGTLQLKALGDAFTLVQDGVATEKEEVAISPIADVRHVDNGTAVKFQGVITTKPGFNGSKAFYVQDETGGVYVYSSHAGLSVGQEVVVEGTHDIYNNEIQIRPTAIEVVGTKALPQPVMTTAEALNAEHLGKRVQLEQVTITEIVTDSYDNFTFTILEKDGKTVQVHNDSRGGLTGTEFKAVYKEGDIVNVTGVAGNYRADDVFRVQVTGLQDFAGELTSSRANEYVKANTAIALQTIYADADIYYTTDGSEPTTESTVYNGEIMVVEDITIKALIVHNGKEITQTFTYQVAPFHNDKKIGDIQGAAHTSPFVNDFVEVAGVVTHVADSGNFVIQGEADGNNDTSDAIYVAYEDHGFAVGDVVTVDGQVRELGGGTDLTTTTIVAEQVTKTATAALPTALLIGEDVKAPAKVIDNDQFATFDPAEDAIDFYESLEGMRVAVKDAKIVAPQSGGVVTVVPSAIADTLTFNNTGGLNIAKDNYNTERILVSAGVDVKAGDAFKGNIVGVMGYDSDNFKLYTTEALPELVVADVTTDVTHIEPAADKVTVAAYNIENFSATTTADKVKGIAKHIAENLQTPDVVTLTEVQDNDGSKDTGVTDASESYEVLIAAIKELTGVEYKWTDIAPENNQDGGAPGANIRPGFLYNPERVTLHEGEKGSATDGVEWTNTGDLTLNPGRVMEHQQENTRKALAAQFTLNTTGEDFIVIGAHLNSKGGDTPLFGNIQPAQLHSEAERVALATAINAFIKKGLAKNKDANIIVAGDMNDFEFSAPLTALKGAELTNMIDVADAADRYTYSFQGNNQVLDHILVTNSMAKDAQVDVIHVNTNVLEGSFSDHDPVLVQVALQPKSTVIPGLPVVPTEPVTPVEPTQPVLPEEPTEPEVPVTPEEPTTPVEPEAPTAPFTDIADSYSANAIAALYAAGITTGTTPTTFEPKATMTRAQFAVMIARALKLEAKAATAFTDVKGKWYAQEVQALVEAGIVTGKTATTFEPGSLITRQQAATMIVRMMEYKGHTFAEADVSYTDVAAISPYAQPAVAKLFGANIMTGDDNVFSPQANLTRQQMAKILYEALVEVNVLK</sequence>
<dbReference type="Gene3D" id="3.60.10.10">
    <property type="entry name" value="Endonuclease/exonuclease/phosphatase"/>
    <property type="match status" value="1"/>
</dbReference>
<dbReference type="Pfam" id="PF13290">
    <property type="entry name" value="CHB_HEX_C_1"/>
    <property type="match status" value="1"/>
</dbReference>
<feature type="region of interest" description="Disordered" evidence="1">
    <location>
        <begin position="862"/>
        <end position="881"/>
    </location>
</feature>
<dbReference type="InterPro" id="IPR036691">
    <property type="entry name" value="Endo/exonu/phosph_ase_sf"/>
</dbReference>
<gene>
    <name evidence="4" type="ORF">A6M13_08690</name>
</gene>
<comment type="caution">
    <text evidence="4">The sequence shown here is derived from an EMBL/GenBank/DDBJ whole genome shotgun (WGS) entry which is preliminary data.</text>
</comment>
<dbReference type="OrthoDB" id="9801679at2"/>
<dbReference type="InterPro" id="IPR005135">
    <property type="entry name" value="Endo/exonuclease/phosphatase"/>
</dbReference>
<evidence type="ECO:0000313" key="5">
    <source>
        <dbReference type="Proteomes" id="UP000093199"/>
    </source>
</evidence>
<protein>
    <recommendedName>
        <fullName evidence="3">SLH domain-containing protein</fullName>
    </recommendedName>
</protein>
<evidence type="ECO:0000313" key="4">
    <source>
        <dbReference type="EMBL" id="OCS88036.1"/>
    </source>
</evidence>
<evidence type="ECO:0000259" key="3">
    <source>
        <dbReference type="PROSITE" id="PS51272"/>
    </source>
</evidence>
<dbReference type="CDD" id="cd10283">
    <property type="entry name" value="MnuA_DNase1-like"/>
    <property type="match status" value="1"/>
</dbReference>
<feature type="domain" description="SLH" evidence="3">
    <location>
        <begin position="1168"/>
        <end position="1225"/>
    </location>
</feature>
<feature type="region of interest" description="Disordered" evidence="1">
    <location>
        <begin position="1069"/>
        <end position="1104"/>
    </location>
</feature>
<feature type="domain" description="SLH" evidence="3">
    <location>
        <begin position="1226"/>
        <end position="1285"/>
    </location>
</feature>
<accession>A0A1C0YLH7</accession>
<dbReference type="GO" id="GO:0003824">
    <property type="term" value="F:catalytic activity"/>
    <property type="evidence" value="ECO:0007669"/>
    <property type="project" value="InterPro"/>
</dbReference>
<organism evidence="4 5">
    <name type="scientific">Caryophanon tenue</name>
    <dbReference type="NCBI Taxonomy" id="33978"/>
    <lineage>
        <taxon>Bacteria</taxon>
        <taxon>Bacillati</taxon>
        <taxon>Bacillota</taxon>
        <taxon>Bacilli</taxon>
        <taxon>Bacillales</taxon>
        <taxon>Caryophanaceae</taxon>
        <taxon>Caryophanon</taxon>
    </lineage>
</organism>
<dbReference type="Proteomes" id="UP000093199">
    <property type="component" value="Unassembled WGS sequence"/>
</dbReference>
<evidence type="ECO:0000256" key="2">
    <source>
        <dbReference type="SAM" id="SignalP"/>
    </source>
</evidence>
<feature type="chain" id="PRO_5008649174" description="SLH domain-containing protein" evidence="2">
    <location>
        <begin position="31"/>
        <end position="1285"/>
    </location>
</feature>
<dbReference type="STRING" id="33978.A6M13_08690"/>
<feature type="domain" description="SLH" evidence="3">
    <location>
        <begin position="1104"/>
        <end position="1167"/>
    </location>
</feature>
<dbReference type="Pfam" id="PF00395">
    <property type="entry name" value="SLH"/>
    <property type="match status" value="3"/>
</dbReference>
<proteinExistence type="predicted"/>
<feature type="signal peptide" evidence="2">
    <location>
        <begin position="1"/>
        <end position="30"/>
    </location>
</feature>
<dbReference type="PROSITE" id="PS51272">
    <property type="entry name" value="SLH"/>
    <property type="match status" value="3"/>
</dbReference>
<dbReference type="PANTHER" id="PTHR42834:SF1">
    <property type="entry name" value="ENDONUCLEASE_EXONUCLEASE_PHOSPHATASE FAMILY PROTEIN (AFU_ORTHOLOGUE AFUA_3G09210)"/>
    <property type="match status" value="1"/>
</dbReference>
<keyword evidence="5" id="KW-1185">Reference proteome</keyword>
<dbReference type="SUPFAM" id="SSF56219">
    <property type="entry name" value="DNase I-like"/>
    <property type="match status" value="1"/>
</dbReference>
<dbReference type="InterPro" id="IPR059177">
    <property type="entry name" value="GH29D-like_dom"/>
</dbReference>
<dbReference type="InterPro" id="IPR036700">
    <property type="entry name" value="BOBF_sf"/>
</dbReference>
<dbReference type="SUPFAM" id="SSF101756">
    <property type="entry name" value="Hypothetical protein YgiW"/>
    <property type="match status" value="1"/>
</dbReference>
<dbReference type="RefSeq" id="WP_066542831.1">
    <property type="nucleotide sequence ID" value="NZ_MASJ01000002.1"/>
</dbReference>
<evidence type="ECO:0000256" key="1">
    <source>
        <dbReference type="SAM" id="MobiDB-lite"/>
    </source>
</evidence>
<dbReference type="CDD" id="cd04486">
    <property type="entry name" value="YhcR_OBF_like"/>
    <property type="match status" value="1"/>
</dbReference>
<dbReference type="EMBL" id="MASJ01000002">
    <property type="protein sequence ID" value="OCS88036.1"/>
    <property type="molecule type" value="Genomic_DNA"/>
</dbReference>
<reference evidence="4 5" key="1">
    <citation type="submission" date="2016-07" db="EMBL/GenBank/DDBJ databases">
        <title>Caryophanon tenue genome sequencing.</title>
        <authorList>
            <person name="Verma A."/>
            <person name="Pal Y."/>
            <person name="Krishnamurthi S."/>
        </authorList>
    </citation>
    <scope>NUCLEOTIDE SEQUENCE [LARGE SCALE GENOMIC DNA]</scope>
    <source>
        <strain evidence="4 5">DSM 14152</strain>
    </source>
</reference>
<dbReference type="Pfam" id="PF03372">
    <property type="entry name" value="Exo_endo_phos"/>
    <property type="match status" value="1"/>
</dbReference>
<keyword evidence="2" id="KW-0732">Signal</keyword>